<sequence>MRRIICLRLIKHSSRMIQLL</sequence>
<dbReference type="AlphaFoldDB" id="A0A7J8SDF4"/>
<dbReference type="Proteomes" id="UP000593561">
    <property type="component" value="Unassembled WGS sequence"/>
</dbReference>
<dbReference type="EMBL" id="JABFAC010000009">
    <property type="protein sequence ID" value="MBA0624137.1"/>
    <property type="molecule type" value="Genomic_DNA"/>
</dbReference>
<gene>
    <name evidence="1" type="ORF">Godav_009537</name>
</gene>
<accession>A0A7J8SDF4</accession>
<evidence type="ECO:0000313" key="1">
    <source>
        <dbReference type="EMBL" id="MBA0624137.1"/>
    </source>
</evidence>
<organism evidence="1 2">
    <name type="scientific">Gossypium davidsonii</name>
    <name type="common">Davidson's cotton</name>
    <name type="synonym">Gossypium klotzschianum subsp. davidsonii</name>
    <dbReference type="NCBI Taxonomy" id="34287"/>
    <lineage>
        <taxon>Eukaryota</taxon>
        <taxon>Viridiplantae</taxon>
        <taxon>Streptophyta</taxon>
        <taxon>Embryophyta</taxon>
        <taxon>Tracheophyta</taxon>
        <taxon>Spermatophyta</taxon>
        <taxon>Magnoliopsida</taxon>
        <taxon>eudicotyledons</taxon>
        <taxon>Gunneridae</taxon>
        <taxon>Pentapetalae</taxon>
        <taxon>rosids</taxon>
        <taxon>malvids</taxon>
        <taxon>Malvales</taxon>
        <taxon>Malvaceae</taxon>
        <taxon>Malvoideae</taxon>
        <taxon>Gossypium</taxon>
    </lineage>
</organism>
<proteinExistence type="predicted"/>
<name>A0A7J8SDF4_GOSDV</name>
<reference evidence="1 2" key="1">
    <citation type="journal article" date="2019" name="Genome Biol. Evol.">
        <title>Insights into the evolution of the New World diploid cottons (Gossypium, subgenus Houzingenia) based on genome sequencing.</title>
        <authorList>
            <person name="Grover C.E."/>
            <person name="Arick M.A. 2nd"/>
            <person name="Thrash A."/>
            <person name="Conover J.L."/>
            <person name="Sanders W.S."/>
            <person name="Peterson D.G."/>
            <person name="Frelichowski J.E."/>
            <person name="Scheffler J.A."/>
            <person name="Scheffler B.E."/>
            <person name="Wendel J.F."/>
        </authorList>
    </citation>
    <scope>NUCLEOTIDE SEQUENCE [LARGE SCALE GENOMIC DNA]</scope>
    <source>
        <strain evidence="1">27</strain>
        <tissue evidence="1">Leaf</tissue>
    </source>
</reference>
<keyword evidence="2" id="KW-1185">Reference proteome</keyword>
<protein>
    <submittedName>
        <fullName evidence="1">Uncharacterized protein</fullName>
    </submittedName>
</protein>
<comment type="caution">
    <text evidence="1">The sequence shown here is derived from an EMBL/GenBank/DDBJ whole genome shotgun (WGS) entry which is preliminary data.</text>
</comment>
<evidence type="ECO:0000313" key="2">
    <source>
        <dbReference type="Proteomes" id="UP000593561"/>
    </source>
</evidence>